<proteinExistence type="inferred from homology"/>
<dbReference type="EMBL" id="PDPS01000042">
    <property type="protein sequence ID" value="PID55840.1"/>
    <property type="molecule type" value="Genomic_DNA"/>
</dbReference>
<comment type="caution">
    <text evidence="3">The sequence shown here is derived from an EMBL/GenBank/DDBJ whole genome shotgun (WGS) entry which is preliminary data.</text>
</comment>
<feature type="domain" description="Amidohydrolase-related" evidence="2">
    <location>
        <begin position="7"/>
        <end position="299"/>
    </location>
</feature>
<comment type="similarity">
    <text evidence="1">Belongs to the metallo-dependent hydrolases superfamily.</text>
</comment>
<dbReference type="Gene3D" id="3.20.20.140">
    <property type="entry name" value="Metal-dependent hydrolases"/>
    <property type="match status" value="1"/>
</dbReference>
<dbReference type="Pfam" id="PF04909">
    <property type="entry name" value="Amidohydro_2"/>
    <property type="match status" value="1"/>
</dbReference>
<dbReference type="SUPFAM" id="SSF51556">
    <property type="entry name" value="Metallo-dependent hydrolases"/>
    <property type="match status" value="1"/>
</dbReference>
<dbReference type="InterPro" id="IPR006680">
    <property type="entry name" value="Amidohydro-rel"/>
</dbReference>
<dbReference type="InterPro" id="IPR052350">
    <property type="entry name" value="Metallo-dep_Lactonases"/>
</dbReference>
<evidence type="ECO:0000313" key="3">
    <source>
        <dbReference type="EMBL" id="PID55840.1"/>
    </source>
</evidence>
<evidence type="ECO:0000313" key="4">
    <source>
        <dbReference type="Proteomes" id="UP000229740"/>
    </source>
</evidence>
<dbReference type="InterPro" id="IPR032466">
    <property type="entry name" value="Metal_Hydrolase"/>
</dbReference>
<dbReference type="Proteomes" id="UP000229740">
    <property type="component" value="Unassembled WGS sequence"/>
</dbReference>
<reference evidence="3 4" key="1">
    <citation type="submission" date="2017-10" db="EMBL/GenBank/DDBJ databases">
        <title>Novel microbial diversity and functional potential in the marine mammal oral microbiome.</title>
        <authorList>
            <person name="Dudek N.K."/>
            <person name="Sun C.L."/>
            <person name="Burstein D."/>
            <person name="Kantor R.S."/>
            <person name="Aliaga Goltsman D.S."/>
            <person name="Bik E.M."/>
            <person name="Thomas B.C."/>
            <person name="Banfield J.F."/>
            <person name="Relman D.A."/>
        </authorList>
    </citation>
    <scope>NUCLEOTIDE SEQUENCE [LARGE SCALE GENOMIC DNA]</scope>
    <source>
        <strain evidence="3">DOLZORAL124_49_17</strain>
    </source>
</reference>
<sequence length="316" mass="35926">MDNFAIVDAHHHFWDLERNYHPWLCDEPMIPFRYGDYSAIRKTFMPNDYFTEVGDHHVVMTVTMEGEWDPDDPLGESRWMQEVAEQYGFPHAHVAHIRLDRDDVENVLAAQAAIPLVRSVRHKPRAAASPQHVEPGVPGSMGDPRWRRGFSLLDRFGVHFDLQTPWWHFAEALELAESFPDTLVILNHTGLPADRSPEGLAAWRSAMKLLSVAPNVFVKISGLGLAGRPWRLDDNTPIIRETIEIFGVDRCMFASNYPVDAVITDLETIFTGFKQAVADFPLEDRKKLFHDNAVSVYRLSKEESHLSATAHHDPAA</sequence>
<evidence type="ECO:0000256" key="1">
    <source>
        <dbReference type="ARBA" id="ARBA00038310"/>
    </source>
</evidence>
<gene>
    <name evidence="3" type="ORF">CSB45_14110</name>
</gene>
<name>A0A2G6E1C2_9BACT</name>
<organism evidence="3 4">
    <name type="scientific">candidate division KSB3 bacterium</name>
    <dbReference type="NCBI Taxonomy" id="2044937"/>
    <lineage>
        <taxon>Bacteria</taxon>
        <taxon>candidate division KSB3</taxon>
    </lineage>
</organism>
<dbReference type="PANTHER" id="PTHR43569">
    <property type="entry name" value="AMIDOHYDROLASE"/>
    <property type="match status" value="1"/>
</dbReference>
<dbReference type="AlphaFoldDB" id="A0A2G6E1C2"/>
<dbReference type="GO" id="GO:0016787">
    <property type="term" value="F:hydrolase activity"/>
    <property type="evidence" value="ECO:0007669"/>
    <property type="project" value="InterPro"/>
</dbReference>
<accession>A0A2G6E1C2</accession>
<dbReference type="PANTHER" id="PTHR43569:SF1">
    <property type="entry name" value="BLL3371 PROTEIN"/>
    <property type="match status" value="1"/>
</dbReference>
<evidence type="ECO:0000259" key="2">
    <source>
        <dbReference type="Pfam" id="PF04909"/>
    </source>
</evidence>
<protein>
    <submittedName>
        <fullName evidence="3">Thioesterase</fullName>
    </submittedName>
</protein>